<protein>
    <recommendedName>
        <fullName evidence="3">Transcriptional regulator, AbiEi antitoxin, Type IV TA system</fullName>
    </recommendedName>
</protein>
<evidence type="ECO:0008006" key="3">
    <source>
        <dbReference type="Google" id="ProtNLM"/>
    </source>
</evidence>
<dbReference type="Proteomes" id="UP001500051">
    <property type="component" value="Unassembled WGS sequence"/>
</dbReference>
<dbReference type="EMBL" id="BAAAYX010000013">
    <property type="protein sequence ID" value="GAA3708471.1"/>
    <property type="molecule type" value="Genomic_DNA"/>
</dbReference>
<organism evidence="1 2">
    <name type="scientific">Microlunatus aurantiacus</name>
    <dbReference type="NCBI Taxonomy" id="446786"/>
    <lineage>
        <taxon>Bacteria</taxon>
        <taxon>Bacillati</taxon>
        <taxon>Actinomycetota</taxon>
        <taxon>Actinomycetes</taxon>
        <taxon>Propionibacteriales</taxon>
        <taxon>Propionibacteriaceae</taxon>
        <taxon>Microlunatus</taxon>
    </lineage>
</organism>
<sequence>MHRRIDPPPELLALAAAQSGVISGDQAVQLGFPLRGVDRLVAQQHWRRLTPGVFSLGPAAPGWHGLAWAGILLGGDRARLGFAAAGHLWGLIEEAPRPLTVLVPTSRRVSRGADWLIRRERDTTRDRRSPGSPPRTTIEDTVVDLCREIEATRVLDLVTRAVQGRSTTARRLLACVERRERVSHRRLLRDVLGDVAVGAQSALELRYLRDVERAHGLPTATRQARARRGGAYRDARYDEYATIVELDGGIHGRARERLRDSRRDNAALLDGEVTLRYGWADVTERSCLVAREVAAVLIARGWNGLPTRCPRCRADLWSW</sequence>
<reference evidence="2" key="1">
    <citation type="journal article" date="2019" name="Int. J. Syst. Evol. Microbiol.">
        <title>The Global Catalogue of Microorganisms (GCM) 10K type strain sequencing project: providing services to taxonomists for standard genome sequencing and annotation.</title>
        <authorList>
            <consortium name="The Broad Institute Genomics Platform"/>
            <consortium name="The Broad Institute Genome Sequencing Center for Infectious Disease"/>
            <person name="Wu L."/>
            <person name="Ma J."/>
        </authorList>
    </citation>
    <scope>NUCLEOTIDE SEQUENCE [LARGE SCALE GENOMIC DNA]</scope>
    <source>
        <strain evidence="2">JCM 16548</strain>
    </source>
</reference>
<comment type="caution">
    <text evidence="1">The sequence shown here is derived from an EMBL/GenBank/DDBJ whole genome shotgun (WGS) entry which is preliminary data.</text>
</comment>
<evidence type="ECO:0000313" key="2">
    <source>
        <dbReference type="Proteomes" id="UP001500051"/>
    </source>
</evidence>
<dbReference type="RefSeq" id="WP_344813019.1">
    <property type="nucleotide sequence ID" value="NZ_BAAAYX010000013.1"/>
</dbReference>
<accession>A0ABP7DRD4</accession>
<keyword evidence="2" id="KW-1185">Reference proteome</keyword>
<proteinExistence type="predicted"/>
<evidence type="ECO:0000313" key="1">
    <source>
        <dbReference type="EMBL" id="GAA3708471.1"/>
    </source>
</evidence>
<gene>
    <name evidence="1" type="ORF">GCM10022204_28110</name>
</gene>
<name>A0ABP7DRD4_9ACTN</name>